<dbReference type="InterPro" id="IPR004788">
    <property type="entry name" value="Ribose5P_isomerase_type_A"/>
</dbReference>
<feature type="binding site" evidence="3">
    <location>
        <begin position="94"/>
        <end position="97"/>
    </location>
    <ligand>
        <name>substrate</name>
    </ligand>
</feature>
<organism evidence="4 5">
    <name type="scientific">Methylomonas koyamae</name>
    <dbReference type="NCBI Taxonomy" id="702114"/>
    <lineage>
        <taxon>Bacteria</taxon>
        <taxon>Pseudomonadati</taxon>
        <taxon>Pseudomonadota</taxon>
        <taxon>Gammaproteobacteria</taxon>
        <taxon>Methylococcales</taxon>
        <taxon>Methylococcaceae</taxon>
        <taxon>Methylomonas</taxon>
    </lineage>
</organism>
<feature type="binding site" evidence="3">
    <location>
        <begin position="81"/>
        <end position="84"/>
    </location>
    <ligand>
        <name>substrate</name>
    </ligand>
</feature>
<dbReference type="Gene3D" id="3.40.50.1360">
    <property type="match status" value="1"/>
</dbReference>
<dbReference type="EMBL" id="LUUJ01000033">
    <property type="protein sequence ID" value="OAI20307.1"/>
    <property type="molecule type" value="Genomic_DNA"/>
</dbReference>
<comment type="function">
    <text evidence="3">Catalyzes the reversible conversion of ribose-5-phosphate to ribulose 5-phosphate.</text>
</comment>
<comment type="similarity">
    <text evidence="3">Belongs to the ribose 5-phosphate isomerase family.</text>
</comment>
<dbReference type="HAMAP" id="MF_00170">
    <property type="entry name" value="Rib_5P_isom_A"/>
    <property type="match status" value="1"/>
</dbReference>
<dbReference type="InterPro" id="IPR020672">
    <property type="entry name" value="Ribose5P_isomerase_typA_subgr"/>
</dbReference>
<dbReference type="SUPFAM" id="SSF100950">
    <property type="entry name" value="NagB/RpiA/CoA transferase-like"/>
    <property type="match status" value="1"/>
</dbReference>
<dbReference type="AlphaFoldDB" id="A0A177NQF8"/>
<proteinExistence type="inferred from homology"/>
<comment type="subunit">
    <text evidence="3">Homodimer.</text>
</comment>
<gene>
    <name evidence="3" type="primary">rpiA</name>
    <name evidence="4" type="ORF">A1507_05205</name>
</gene>
<dbReference type="GO" id="GO:0004751">
    <property type="term" value="F:ribose-5-phosphate isomerase activity"/>
    <property type="evidence" value="ECO:0007669"/>
    <property type="project" value="UniProtKB-UniRule"/>
</dbReference>
<dbReference type="Proteomes" id="UP000077857">
    <property type="component" value="Unassembled WGS sequence"/>
</dbReference>
<dbReference type="GO" id="GO:0006014">
    <property type="term" value="P:D-ribose metabolic process"/>
    <property type="evidence" value="ECO:0007669"/>
    <property type="project" value="TreeGrafter"/>
</dbReference>
<comment type="caution">
    <text evidence="4">The sequence shown here is derived from an EMBL/GenBank/DDBJ whole genome shotgun (WGS) entry which is preliminary data.</text>
</comment>
<dbReference type="UniPathway" id="UPA00115">
    <property type="reaction ID" value="UER00412"/>
</dbReference>
<dbReference type="InterPro" id="IPR037171">
    <property type="entry name" value="NagB/RpiA_transferase-like"/>
</dbReference>
<comment type="pathway">
    <text evidence="3">Carbohydrate degradation; pentose phosphate pathway; D-ribose 5-phosphate from D-ribulose 5-phosphate (non-oxidative stage): step 1/1.</text>
</comment>
<dbReference type="NCBIfam" id="NF001924">
    <property type="entry name" value="PRK00702.1"/>
    <property type="match status" value="1"/>
</dbReference>
<dbReference type="FunFam" id="3.40.50.1360:FF:000001">
    <property type="entry name" value="Ribose-5-phosphate isomerase A"/>
    <property type="match status" value="1"/>
</dbReference>
<evidence type="ECO:0000256" key="1">
    <source>
        <dbReference type="ARBA" id="ARBA00001713"/>
    </source>
</evidence>
<dbReference type="NCBIfam" id="TIGR00021">
    <property type="entry name" value="rpiA"/>
    <property type="match status" value="1"/>
</dbReference>
<feature type="binding site" evidence="3">
    <location>
        <position position="121"/>
    </location>
    <ligand>
        <name>substrate</name>
    </ligand>
</feature>
<feature type="binding site" evidence="3">
    <location>
        <begin position="25"/>
        <end position="28"/>
    </location>
    <ligand>
        <name>substrate</name>
    </ligand>
</feature>
<reference evidence="4 5" key="1">
    <citation type="submission" date="2016-03" db="EMBL/GenBank/DDBJ databases">
        <authorList>
            <person name="Ploux O."/>
        </authorList>
    </citation>
    <scope>NUCLEOTIDE SEQUENCE [LARGE SCALE GENOMIC DNA]</scope>
    <source>
        <strain evidence="4 5">R-45378</strain>
    </source>
</reference>
<dbReference type="Gene3D" id="3.30.70.260">
    <property type="match status" value="1"/>
</dbReference>
<sequence length="225" mass="24345">MNDKQRVAHYAAQQVQNGMVVGLGTGSTANFFIEELARRQSEESLKCKVVSSSVVSANKAKQLGLALLGIEHIDGLDLYVDGADEVAPDLTLLKGRGYDLVREKLLAKAADSFLVLIDASKRVKRIGENFPIPIEVSPFAWRLVQRSVAAIGGHSNLRQTPNQDGLVVTSHGSLVLDVTFESNLDGKTLNERLNAIPGIVEHGIFSGLTRAVFCGHDGKVDEQWA</sequence>
<feature type="active site" description="Proton acceptor" evidence="3">
    <location>
        <position position="103"/>
    </location>
</feature>
<dbReference type="RefSeq" id="WP_064039172.1">
    <property type="nucleotide sequence ID" value="NZ_LUUJ01000033.1"/>
</dbReference>
<dbReference type="PANTHER" id="PTHR11934:SF0">
    <property type="entry name" value="RIBOSE-5-PHOSPHATE ISOMERASE"/>
    <property type="match status" value="1"/>
</dbReference>
<dbReference type="GO" id="GO:0009052">
    <property type="term" value="P:pentose-phosphate shunt, non-oxidative branch"/>
    <property type="evidence" value="ECO:0007669"/>
    <property type="project" value="UniProtKB-UniRule"/>
</dbReference>
<evidence type="ECO:0000313" key="5">
    <source>
        <dbReference type="Proteomes" id="UP000077857"/>
    </source>
</evidence>
<evidence type="ECO:0000256" key="2">
    <source>
        <dbReference type="ARBA" id="ARBA00023235"/>
    </source>
</evidence>
<dbReference type="GO" id="GO:0005829">
    <property type="term" value="C:cytosol"/>
    <property type="evidence" value="ECO:0007669"/>
    <property type="project" value="TreeGrafter"/>
</dbReference>
<dbReference type="PANTHER" id="PTHR11934">
    <property type="entry name" value="RIBOSE-5-PHOSPHATE ISOMERASE"/>
    <property type="match status" value="1"/>
</dbReference>
<evidence type="ECO:0000313" key="4">
    <source>
        <dbReference type="EMBL" id="OAI20307.1"/>
    </source>
</evidence>
<dbReference type="EC" id="5.3.1.6" evidence="3"/>
<dbReference type="OrthoDB" id="5870696at2"/>
<keyword evidence="2 3" id="KW-0413">Isomerase</keyword>
<evidence type="ECO:0000256" key="3">
    <source>
        <dbReference type="HAMAP-Rule" id="MF_00170"/>
    </source>
</evidence>
<accession>A0A177NQF8</accession>
<comment type="catalytic activity">
    <reaction evidence="1 3">
        <text>aldehydo-D-ribose 5-phosphate = D-ribulose 5-phosphate</text>
        <dbReference type="Rhea" id="RHEA:14657"/>
        <dbReference type="ChEBI" id="CHEBI:58121"/>
        <dbReference type="ChEBI" id="CHEBI:58273"/>
        <dbReference type="EC" id="5.3.1.6"/>
    </reaction>
</comment>
<protein>
    <recommendedName>
        <fullName evidence="3">Ribose-5-phosphate isomerase A</fullName>
        <ecNumber evidence="3">5.3.1.6</ecNumber>
    </recommendedName>
    <alternativeName>
        <fullName evidence="3">Phosphoriboisomerase A</fullName>
        <shortName evidence="3">PRI</shortName>
    </alternativeName>
</protein>
<dbReference type="CDD" id="cd01398">
    <property type="entry name" value="RPI_A"/>
    <property type="match status" value="1"/>
</dbReference>
<dbReference type="Pfam" id="PF06026">
    <property type="entry name" value="Rib_5-P_isom_A"/>
    <property type="match status" value="1"/>
</dbReference>
<dbReference type="SUPFAM" id="SSF75445">
    <property type="entry name" value="D-ribose-5-phosphate isomerase (RpiA), lid domain"/>
    <property type="match status" value="1"/>
</dbReference>
<name>A0A177NQF8_9GAMM</name>